<organism evidence="1 2">
    <name type="scientific">Geothermobacter hydrogeniphilus</name>
    <dbReference type="NCBI Taxonomy" id="1969733"/>
    <lineage>
        <taxon>Bacteria</taxon>
        <taxon>Pseudomonadati</taxon>
        <taxon>Thermodesulfobacteriota</taxon>
        <taxon>Desulfuromonadia</taxon>
        <taxon>Desulfuromonadales</taxon>
        <taxon>Geothermobacteraceae</taxon>
        <taxon>Geothermobacter</taxon>
    </lineage>
</organism>
<comment type="caution">
    <text evidence="1">The sequence shown here is derived from an EMBL/GenBank/DDBJ whole genome shotgun (WGS) entry which is preliminary data.</text>
</comment>
<evidence type="ECO:0000313" key="1">
    <source>
        <dbReference type="EMBL" id="PNU21575.1"/>
    </source>
</evidence>
<reference evidence="1 2" key="1">
    <citation type="journal article" date="2018" name="Genome Announc.">
        <title>Genome Sequence of Geothermobacter sp. HR-1 Iron Reducer from the Loihi Seamount.</title>
        <authorList>
            <person name="Smith H."/>
            <person name="Abuyen K."/>
            <person name="Tremblay J."/>
            <person name="Savalia P."/>
            <person name="Perez-Rodriguez I."/>
            <person name="Emerson D."/>
            <person name="Tully B."/>
            <person name="Amend J."/>
        </authorList>
    </citation>
    <scope>NUCLEOTIDE SEQUENCE [LARGE SCALE GENOMIC DNA]</scope>
    <source>
        <strain evidence="1 2">HR-1</strain>
    </source>
</reference>
<name>A0A2K2HE51_9BACT</name>
<dbReference type="EMBL" id="PPFX01000002">
    <property type="protein sequence ID" value="PNU21575.1"/>
    <property type="molecule type" value="Genomic_DNA"/>
</dbReference>
<proteinExistence type="predicted"/>
<gene>
    <name evidence="1" type="ORF">C2E25_01560</name>
</gene>
<dbReference type="OrthoDB" id="9809571at2"/>
<dbReference type="AlphaFoldDB" id="A0A2K2HE51"/>
<sequence>MSRPNQKTCLVCAWRANCLKRFNRGSDVSLHCPDFSEDLTLRRSSAQDADEDSSELSGKK</sequence>
<protein>
    <submittedName>
        <fullName evidence="1">Uncharacterized protein</fullName>
    </submittedName>
</protein>
<dbReference type="RefSeq" id="WP_103114058.1">
    <property type="nucleotide sequence ID" value="NZ_PPFX01000002.1"/>
</dbReference>
<dbReference type="Proteomes" id="UP000236340">
    <property type="component" value="Unassembled WGS sequence"/>
</dbReference>
<evidence type="ECO:0000313" key="2">
    <source>
        <dbReference type="Proteomes" id="UP000236340"/>
    </source>
</evidence>
<accession>A0A2K2HE51</accession>